<organism evidence="3 4">
    <name type="scientific">Streptomyces aurantiacus JA 4570</name>
    <dbReference type="NCBI Taxonomy" id="1286094"/>
    <lineage>
        <taxon>Bacteria</taxon>
        <taxon>Bacillati</taxon>
        <taxon>Actinomycetota</taxon>
        <taxon>Actinomycetes</taxon>
        <taxon>Kitasatosporales</taxon>
        <taxon>Streptomycetaceae</taxon>
        <taxon>Streptomyces</taxon>
        <taxon>Streptomyces aurantiacus group</taxon>
    </lineage>
</organism>
<feature type="signal peptide" evidence="2">
    <location>
        <begin position="1"/>
        <end position="45"/>
    </location>
</feature>
<evidence type="ECO:0000256" key="1">
    <source>
        <dbReference type="SAM" id="MobiDB-lite"/>
    </source>
</evidence>
<name>S3ZNT6_9ACTN</name>
<dbReference type="RefSeq" id="WP_016640182.1">
    <property type="nucleotide sequence ID" value="NZ_AOPZ01000073.1"/>
</dbReference>
<feature type="region of interest" description="Disordered" evidence="1">
    <location>
        <begin position="43"/>
        <end position="104"/>
    </location>
</feature>
<protein>
    <submittedName>
        <fullName evidence="3">Uncharacterized protein</fullName>
    </submittedName>
</protein>
<dbReference type="Proteomes" id="UP000014629">
    <property type="component" value="Unassembled WGS sequence"/>
</dbReference>
<accession>S3ZNT6</accession>
<dbReference type="AlphaFoldDB" id="S3ZNT6"/>
<reference evidence="3 4" key="1">
    <citation type="submission" date="2013-02" db="EMBL/GenBank/DDBJ databases">
        <title>Draft Genome Sequence of Streptomyces aurantiacus, Which Produces Setomimycin.</title>
        <authorList>
            <person name="Gruening B.A."/>
            <person name="Praeg A."/>
            <person name="Erxleben A."/>
            <person name="Guenther S."/>
            <person name="Mueller M."/>
        </authorList>
    </citation>
    <scope>NUCLEOTIDE SEQUENCE [LARGE SCALE GENOMIC DNA]</scope>
    <source>
        <strain evidence="3 4">JA 4570</strain>
    </source>
</reference>
<feature type="chain" id="PRO_5004514760" evidence="2">
    <location>
        <begin position="46"/>
        <end position="104"/>
    </location>
</feature>
<dbReference type="PATRIC" id="fig|1286094.4.peg.2031"/>
<dbReference type="EMBL" id="AOPZ01000073">
    <property type="protein sequence ID" value="EPH44868.1"/>
    <property type="molecule type" value="Genomic_DNA"/>
</dbReference>
<evidence type="ECO:0000313" key="3">
    <source>
        <dbReference type="EMBL" id="EPH44868.1"/>
    </source>
</evidence>
<comment type="caution">
    <text evidence="3">The sequence shown here is derived from an EMBL/GenBank/DDBJ whole genome shotgun (WGS) entry which is preliminary data.</text>
</comment>
<dbReference type="OrthoDB" id="4334474at2"/>
<evidence type="ECO:0000313" key="4">
    <source>
        <dbReference type="Proteomes" id="UP000014629"/>
    </source>
</evidence>
<gene>
    <name evidence="3" type="ORF">STRAU_2053</name>
</gene>
<sequence>MGDVIDPFDPTTRNAMALPRTRKLALATASALALLTAGLAWQASAADSDGTGRTSSPGAKSDTVSSKEVSHDASSAAEYWTPERMRAVQPAPMPVAPDNSVAGR</sequence>
<feature type="compositionally biased region" description="Polar residues" evidence="1">
    <location>
        <begin position="51"/>
        <end position="67"/>
    </location>
</feature>
<keyword evidence="2" id="KW-0732">Signal</keyword>
<proteinExistence type="predicted"/>
<keyword evidence="4" id="KW-1185">Reference proteome</keyword>
<evidence type="ECO:0000256" key="2">
    <source>
        <dbReference type="SAM" id="SignalP"/>
    </source>
</evidence>